<dbReference type="PANTHER" id="PTHR12943">
    <property type="entry name" value="HOMOCYSTEINE-RESPONSIVE ENDOPLASMIC RETICULUM-RESIDENT UNIQUITIN-LIKE DOMAIN HERPUD PROTEIN FAMILY MEMBER"/>
    <property type="match status" value="1"/>
</dbReference>
<evidence type="ECO:0000313" key="8">
    <source>
        <dbReference type="EMBL" id="OBU00800.1"/>
    </source>
</evidence>
<evidence type="ECO:0000256" key="4">
    <source>
        <dbReference type="ARBA" id="ARBA00023136"/>
    </source>
</evidence>
<feature type="compositionally biased region" description="Basic and acidic residues" evidence="5">
    <location>
        <begin position="462"/>
        <end position="479"/>
    </location>
</feature>
<evidence type="ECO:0000256" key="1">
    <source>
        <dbReference type="ARBA" id="ARBA00004370"/>
    </source>
</evidence>
<evidence type="ECO:0000256" key="6">
    <source>
        <dbReference type="SAM" id="Phobius"/>
    </source>
</evidence>
<keyword evidence="4 6" id="KW-0472">Membrane</keyword>
<dbReference type="RefSeq" id="XP_018134532.1">
    <property type="nucleotide sequence ID" value="XM_018270659.2"/>
</dbReference>
<feature type="region of interest" description="Disordered" evidence="5">
    <location>
        <begin position="423"/>
        <end position="530"/>
    </location>
</feature>
<keyword evidence="9" id="KW-1185">Reference proteome</keyword>
<dbReference type="OrthoDB" id="21589at2759"/>
<dbReference type="Proteomes" id="UP000091956">
    <property type="component" value="Unassembled WGS sequence"/>
</dbReference>
<name>A0A1B8GY90_9PEZI</name>
<feature type="domain" description="Ubiquitin-like" evidence="7">
    <location>
        <begin position="36"/>
        <end position="80"/>
    </location>
</feature>
<proteinExistence type="predicted"/>
<dbReference type="PANTHER" id="PTHR12943:SF27">
    <property type="entry name" value="HOMOCYSTEINE-INDUCED ENDOPLASMIC RETICULUM PROTEIN, ISOFORM A"/>
    <property type="match status" value="1"/>
</dbReference>
<dbReference type="STRING" id="342668.A0A1B8GY90"/>
<gene>
    <name evidence="8" type="ORF">VE01_01132</name>
</gene>
<dbReference type="EMBL" id="KV460208">
    <property type="protein sequence ID" value="OBU00800.1"/>
    <property type="molecule type" value="Genomic_DNA"/>
</dbReference>
<feature type="compositionally biased region" description="Pro residues" evidence="5">
    <location>
        <begin position="103"/>
        <end position="114"/>
    </location>
</feature>
<feature type="compositionally biased region" description="Low complexity" evidence="5">
    <location>
        <begin position="115"/>
        <end position="127"/>
    </location>
</feature>
<feature type="compositionally biased region" description="Low complexity" evidence="5">
    <location>
        <begin position="447"/>
        <end position="461"/>
    </location>
</feature>
<comment type="subcellular location">
    <subcellularLocation>
        <location evidence="1">Membrane</location>
    </subcellularLocation>
</comment>
<feature type="region of interest" description="Disordered" evidence="5">
    <location>
        <begin position="99"/>
        <end position="169"/>
    </location>
</feature>
<sequence>MATTIAANNDAPASQTFTLHIISPSLGSHGPFSFPNLPIATTVQQLKAKIRERVQTKPHDDHQRLIHRGRQLTEVETMADIFGKETLSNEDSQSLHLVLRPPAQDPPPYMPTPQPRTTQQNSQTQPQAVPFQTETPPSSSQLPQQTFPTMHAPVPVGPTETGAHQPAPTSAPTVYILSTPSGPRALLLSNPSSYYTSSPTATTALPHAHAAHTPHQPGQQPIYQPQHFQPQHYQPQHFQPQPRPHPQARRQAQLQAQHHGAQPEPVLMGHQGNPAAAGALAAQLAPHIWLVVRLIGFVWFFTSGNTSWWRWCMITGLSVVFFFINTGLIDWAPIRRHLENLIPLAMPAVNPEGAAAGGAAAAGAGAGTEGRAGELDPQRVAQRLIEQRQRQNAGWFMSQVRRVEHATLLFLASLWPGVGERHVAAREEEDNARRRREEAAEAERVAAETAAQEAAQAAAGEGAEKEDGGGDVGESDKATGEGLSTAEEILVAQGEASGEGIGARELPETQAEGSGDGGVAGPQSRLARDW</sequence>
<dbReference type="AlphaFoldDB" id="A0A1B8GY90"/>
<dbReference type="GO" id="GO:0016020">
    <property type="term" value="C:membrane"/>
    <property type="evidence" value="ECO:0007669"/>
    <property type="project" value="UniProtKB-SubCell"/>
</dbReference>
<dbReference type="PROSITE" id="PS50053">
    <property type="entry name" value="UBIQUITIN_2"/>
    <property type="match status" value="1"/>
</dbReference>
<reference evidence="9" key="2">
    <citation type="journal article" date="2018" name="Nat. Commun.">
        <title>Extreme sensitivity to ultraviolet light in the fungal pathogen causing white-nose syndrome of bats.</title>
        <authorList>
            <person name="Palmer J.M."/>
            <person name="Drees K.P."/>
            <person name="Foster J.T."/>
            <person name="Lindner D.L."/>
        </authorList>
    </citation>
    <scope>NUCLEOTIDE SEQUENCE [LARGE SCALE GENOMIC DNA]</scope>
    <source>
        <strain evidence="9">UAMH 10579</strain>
    </source>
</reference>
<evidence type="ECO:0000256" key="5">
    <source>
        <dbReference type="SAM" id="MobiDB-lite"/>
    </source>
</evidence>
<feature type="transmembrane region" description="Helical" evidence="6">
    <location>
        <begin position="308"/>
        <end position="329"/>
    </location>
</feature>
<keyword evidence="2 6" id="KW-0812">Transmembrane</keyword>
<feature type="compositionally biased region" description="Low complexity" evidence="5">
    <location>
        <begin position="231"/>
        <end position="240"/>
    </location>
</feature>
<dbReference type="InterPro" id="IPR000626">
    <property type="entry name" value="Ubiquitin-like_dom"/>
</dbReference>
<dbReference type="SUPFAM" id="SSF54236">
    <property type="entry name" value="Ubiquitin-like"/>
    <property type="match status" value="1"/>
</dbReference>
<organism evidence="8 9">
    <name type="scientific">Pseudogymnoascus verrucosus</name>
    <dbReference type="NCBI Taxonomy" id="342668"/>
    <lineage>
        <taxon>Eukaryota</taxon>
        <taxon>Fungi</taxon>
        <taxon>Dikarya</taxon>
        <taxon>Ascomycota</taxon>
        <taxon>Pezizomycotina</taxon>
        <taxon>Leotiomycetes</taxon>
        <taxon>Thelebolales</taxon>
        <taxon>Thelebolaceae</taxon>
        <taxon>Pseudogymnoascus</taxon>
    </lineage>
</organism>
<feature type="compositionally biased region" description="Polar residues" evidence="5">
    <location>
        <begin position="130"/>
        <end position="148"/>
    </location>
</feature>
<dbReference type="GeneID" id="28834518"/>
<evidence type="ECO:0000313" key="9">
    <source>
        <dbReference type="Proteomes" id="UP000091956"/>
    </source>
</evidence>
<feature type="compositionally biased region" description="Basic and acidic residues" evidence="5">
    <location>
        <begin position="423"/>
        <end position="446"/>
    </location>
</feature>
<feature type="transmembrane region" description="Helical" evidence="6">
    <location>
        <begin position="284"/>
        <end position="302"/>
    </location>
</feature>
<dbReference type="Gene3D" id="3.10.20.90">
    <property type="entry name" value="Phosphatidylinositol 3-kinase Catalytic Subunit, Chain A, domain 1"/>
    <property type="match status" value="1"/>
</dbReference>
<feature type="compositionally biased region" description="Low complexity" evidence="5">
    <location>
        <begin position="249"/>
        <end position="263"/>
    </location>
</feature>
<feature type="region of interest" description="Disordered" evidence="5">
    <location>
        <begin position="231"/>
        <end position="270"/>
    </location>
</feature>
<evidence type="ECO:0000256" key="3">
    <source>
        <dbReference type="ARBA" id="ARBA00022989"/>
    </source>
</evidence>
<evidence type="ECO:0000256" key="2">
    <source>
        <dbReference type="ARBA" id="ARBA00022692"/>
    </source>
</evidence>
<reference evidence="8 9" key="1">
    <citation type="submission" date="2016-03" db="EMBL/GenBank/DDBJ databases">
        <title>Comparative genomics of Pseudogymnoascus destructans, the fungus causing white-nose syndrome of bats.</title>
        <authorList>
            <person name="Palmer J.M."/>
            <person name="Drees K.P."/>
            <person name="Foster J.T."/>
            <person name="Lindner D.L."/>
        </authorList>
    </citation>
    <scope>NUCLEOTIDE SEQUENCE [LARGE SCALE GENOMIC DNA]</scope>
    <source>
        <strain evidence="8 9">UAMH 10579</strain>
    </source>
</reference>
<evidence type="ECO:0000259" key="7">
    <source>
        <dbReference type="PROSITE" id="PS50053"/>
    </source>
</evidence>
<dbReference type="InterPro" id="IPR029071">
    <property type="entry name" value="Ubiquitin-like_domsf"/>
</dbReference>
<dbReference type="GO" id="GO:0030968">
    <property type="term" value="P:endoplasmic reticulum unfolded protein response"/>
    <property type="evidence" value="ECO:0007669"/>
    <property type="project" value="TreeGrafter"/>
</dbReference>
<dbReference type="InterPro" id="IPR039751">
    <property type="entry name" value="HERPUD1/2"/>
</dbReference>
<accession>A0A1B8GY90</accession>
<keyword evidence="3 6" id="KW-1133">Transmembrane helix</keyword>
<protein>
    <recommendedName>
        <fullName evidence="7">Ubiquitin-like domain-containing protein</fullName>
    </recommendedName>
</protein>